<reference evidence="2 3" key="1">
    <citation type="submission" date="2014-04" db="EMBL/GenBank/DDBJ databases">
        <authorList>
            <consortium name="DOE Joint Genome Institute"/>
            <person name="Kuo A."/>
            <person name="Martino E."/>
            <person name="Perotto S."/>
            <person name="Kohler A."/>
            <person name="Nagy L.G."/>
            <person name="Floudas D."/>
            <person name="Copeland A."/>
            <person name="Barry K.W."/>
            <person name="Cichocki N."/>
            <person name="Veneault-Fourrey C."/>
            <person name="LaButti K."/>
            <person name="Lindquist E.A."/>
            <person name="Lipzen A."/>
            <person name="Lundell T."/>
            <person name="Morin E."/>
            <person name="Murat C."/>
            <person name="Sun H."/>
            <person name="Tunlid A."/>
            <person name="Henrissat B."/>
            <person name="Grigoriev I.V."/>
            <person name="Hibbett D.S."/>
            <person name="Martin F."/>
            <person name="Nordberg H.P."/>
            <person name="Cantor M.N."/>
            <person name="Hua S.X."/>
        </authorList>
    </citation>
    <scope>NUCLEOTIDE SEQUENCE [LARGE SCALE GENOMIC DNA]</scope>
    <source>
        <strain evidence="2 3">Zn</strain>
    </source>
</reference>
<dbReference type="Proteomes" id="UP000054321">
    <property type="component" value="Unassembled WGS sequence"/>
</dbReference>
<proteinExistence type="predicted"/>
<reference evidence="3" key="2">
    <citation type="submission" date="2015-01" db="EMBL/GenBank/DDBJ databases">
        <title>Evolutionary Origins and Diversification of the Mycorrhizal Mutualists.</title>
        <authorList>
            <consortium name="DOE Joint Genome Institute"/>
            <consortium name="Mycorrhizal Genomics Consortium"/>
            <person name="Kohler A."/>
            <person name="Kuo A."/>
            <person name="Nagy L.G."/>
            <person name="Floudas D."/>
            <person name="Copeland A."/>
            <person name="Barry K.W."/>
            <person name="Cichocki N."/>
            <person name="Veneault-Fourrey C."/>
            <person name="LaButti K."/>
            <person name="Lindquist E.A."/>
            <person name="Lipzen A."/>
            <person name="Lundell T."/>
            <person name="Morin E."/>
            <person name="Murat C."/>
            <person name="Riley R."/>
            <person name="Ohm R."/>
            <person name="Sun H."/>
            <person name="Tunlid A."/>
            <person name="Henrissat B."/>
            <person name="Grigoriev I.V."/>
            <person name="Hibbett D.S."/>
            <person name="Martin F."/>
        </authorList>
    </citation>
    <scope>NUCLEOTIDE SEQUENCE [LARGE SCALE GENOMIC DNA]</scope>
    <source>
        <strain evidence="3">Zn</strain>
    </source>
</reference>
<accession>A0A0C3HW20</accession>
<evidence type="ECO:0000313" key="3">
    <source>
        <dbReference type="Proteomes" id="UP000054321"/>
    </source>
</evidence>
<evidence type="ECO:0000313" key="2">
    <source>
        <dbReference type="EMBL" id="KIN07100.1"/>
    </source>
</evidence>
<dbReference type="EMBL" id="KN832870">
    <property type="protein sequence ID" value="KIN07100.1"/>
    <property type="molecule type" value="Genomic_DNA"/>
</dbReference>
<name>A0A0C3HW20_OIDMZ</name>
<keyword evidence="3" id="KW-1185">Reference proteome</keyword>
<dbReference type="AlphaFoldDB" id="A0A0C3HW20"/>
<protein>
    <submittedName>
        <fullName evidence="2">Uncharacterized protein</fullName>
    </submittedName>
</protein>
<dbReference type="OrthoDB" id="5127183at2759"/>
<sequence length="832" mass="95362">MRLGMDGHPDLDSTGEEHGADRDKTADYSRKSKAKRILDDQDTNTRAKTVRLEGECARWCFRDDPCVIDETKIKCLLSPDERNDSTLMKNLVHGKELSSKLHPLVFDTAECDAPDAVRLRSLSYFNQLQSDSTEGQSQYQSLTHEQKLIVAVGVRDLFFALSNGSLGEHERHILDGMVWILQDPLESVRVSGMTVSFHPSANFKVIKFIEALDDKLSQNAVRHFAQVTTIPKLFAVFVDPVELSYHNFENIIPLDDWFESMLEKQQHQRLHLSFANLNQPEKHRNVFSCKLEGPSSTVLKEILSLNLYVAPLNKGKRGGDRFIFSSSILSKALTKALRTSDVLQEIGGERLSLSFEFVNYIFRCNRFAPSDANFESHLDTPYYDRARSQVSKYTLLIYLSAGYNEPVLRVQDVDLNSVEEMTCVIFDQKYEHEGRPYLNGDKIFLRTELVFKDNQLRHNHQIAELFTEACYMTGQSIFDAELASYAHECFERANSLHWGMERSSTRPPVYLHKEFQGIQFMTNGHCYWFPRSDGIDAKDCALVAVLDYFNCKVDEQSFHSISFSNTVQKNFNSVDDIWDMLFSSACGSSRPFTRLSETAIESLMKKSRDPSKPFVGQLEDWDGDPEELEEMEFEEDGDGCCPFHSYPMFNPWKSKDVMEAYEQCCKYTRDKLLGSPVLFLNHEVVLNESVIKIEGDKIYFLQECDGKVLPPVNFAACWGDEPYPPAFIALQAGIVAPKLIIPPVTLHEYPRGYQFGLDYFRNDWMVHVDDQRTIPVPKVSDEPFPERTDIPFLEHVSEPTKDIRKLINEYRDYESESTESVRAVSDAQQDSN</sequence>
<feature type="region of interest" description="Disordered" evidence="1">
    <location>
        <begin position="1"/>
        <end position="34"/>
    </location>
</feature>
<organism evidence="2 3">
    <name type="scientific">Oidiodendron maius (strain Zn)</name>
    <dbReference type="NCBI Taxonomy" id="913774"/>
    <lineage>
        <taxon>Eukaryota</taxon>
        <taxon>Fungi</taxon>
        <taxon>Dikarya</taxon>
        <taxon>Ascomycota</taxon>
        <taxon>Pezizomycotina</taxon>
        <taxon>Leotiomycetes</taxon>
        <taxon>Leotiomycetes incertae sedis</taxon>
        <taxon>Myxotrichaceae</taxon>
        <taxon>Oidiodendron</taxon>
    </lineage>
</organism>
<gene>
    <name evidence="2" type="ORF">OIDMADRAFT_174123</name>
</gene>
<dbReference type="InParanoid" id="A0A0C3HW20"/>
<evidence type="ECO:0000256" key="1">
    <source>
        <dbReference type="SAM" id="MobiDB-lite"/>
    </source>
</evidence>
<dbReference type="HOGENOM" id="CLU_376857_0_0_1"/>